<dbReference type="EMBL" id="CDMZ01001969">
    <property type="protein sequence ID" value="CEM39921.1"/>
    <property type="molecule type" value="Genomic_DNA"/>
</dbReference>
<dbReference type="PIRSF" id="PIRSF019663">
    <property type="entry name" value="Legumain"/>
    <property type="match status" value="1"/>
</dbReference>
<dbReference type="CDD" id="cd21115">
    <property type="entry name" value="legumain_C"/>
    <property type="match status" value="1"/>
</dbReference>
<comment type="similarity">
    <text evidence="1">Belongs to the peptidase C13 family.</text>
</comment>
<dbReference type="AlphaFoldDB" id="A0A0G4H815"/>
<dbReference type="PRINTS" id="PR00776">
    <property type="entry name" value="HEMOGLOBNASE"/>
</dbReference>
<dbReference type="InterPro" id="IPR001096">
    <property type="entry name" value="Peptidase_C13"/>
</dbReference>
<feature type="chain" id="PRO_5005191217" description="Legumain" evidence="4">
    <location>
        <begin position="19"/>
        <end position="479"/>
    </location>
</feature>
<name>A0A0G4H815_9ALVE</name>
<dbReference type="VEuPathDB" id="CryptoDB:Cvel_25058"/>
<feature type="region of interest" description="Disordered" evidence="3">
    <location>
        <begin position="291"/>
        <end position="326"/>
    </location>
</feature>
<dbReference type="InterPro" id="IPR046427">
    <property type="entry name" value="Legumain_prodom_sf"/>
</dbReference>
<feature type="signal peptide" evidence="4">
    <location>
        <begin position="1"/>
        <end position="18"/>
    </location>
</feature>
<reference evidence="5" key="1">
    <citation type="submission" date="2014-11" db="EMBL/GenBank/DDBJ databases">
        <authorList>
            <person name="Otto D Thomas"/>
            <person name="Naeem Raeece"/>
        </authorList>
    </citation>
    <scope>NUCLEOTIDE SEQUENCE</scope>
</reference>
<organism evidence="5">
    <name type="scientific">Chromera velia CCMP2878</name>
    <dbReference type="NCBI Taxonomy" id="1169474"/>
    <lineage>
        <taxon>Eukaryota</taxon>
        <taxon>Sar</taxon>
        <taxon>Alveolata</taxon>
        <taxon>Colpodellida</taxon>
        <taxon>Chromeraceae</taxon>
        <taxon>Chromera</taxon>
    </lineage>
</organism>
<protein>
    <recommendedName>
        <fullName evidence="6">Legumain</fullName>
    </recommendedName>
</protein>
<evidence type="ECO:0000256" key="4">
    <source>
        <dbReference type="SAM" id="SignalP"/>
    </source>
</evidence>
<dbReference type="PhylomeDB" id="A0A0G4H815"/>
<evidence type="ECO:0000256" key="3">
    <source>
        <dbReference type="SAM" id="MobiDB-lite"/>
    </source>
</evidence>
<dbReference type="PANTHER" id="PTHR12000:SF42">
    <property type="entry name" value="LEGUMAIN"/>
    <property type="match status" value="1"/>
</dbReference>
<dbReference type="Gene3D" id="3.40.50.1460">
    <property type="match status" value="1"/>
</dbReference>
<dbReference type="Pfam" id="PF01650">
    <property type="entry name" value="Peptidase_C13"/>
    <property type="match status" value="1"/>
</dbReference>
<dbReference type="PANTHER" id="PTHR12000">
    <property type="entry name" value="HEMOGLOBINASE FAMILY MEMBER"/>
    <property type="match status" value="1"/>
</dbReference>
<evidence type="ECO:0000313" key="5">
    <source>
        <dbReference type="EMBL" id="CEM39921.1"/>
    </source>
</evidence>
<dbReference type="InterPro" id="IPR048501">
    <property type="entry name" value="Legum_prodom"/>
</dbReference>
<proteinExistence type="inferred from homology"/>
<keyword evidence="4" id="KW-0732">Signal</keyword>
<feature type="active site" evidence="2">
    <location>
        <position position="143"/>
    </location>
</feature>
<accession>A0A0G4H815</accession>
<evidence type="ECO:0000256" key="1">
    <source>
        <dbReference type="ARBA" id="ARBA00009941"/>
    </source>
</evidence>
<dbReference type="GO" id="GO:0005773">
    <property type="term" value="C:vacuole"/>
    <property type="evidence" value="ECO:0007669"/>
    <property type="project" value="GOC"/>
</dbReference>
<dbReference type="Gene3D" id="1.10.132.130">
    <property type="match status" value="1"/>
</dbReference>
<gene>
    <name evidence="5" type="ORF">Cvel_25058</name>
</gene>
<dbReference type="GO" id="GO:0051603">
    <property type="term" value="P:proteolysis involved in protein catabolic process"/>
    <property type="evidence" value="ECO:0007669"/>
    <property type="project" value="TreeGrafter"/>
</dbReference>
<dbReference type="GO" id="GO:0006624">
    <property type="term" value="P:vacuolar protein processing"/>
    <property type="evidence" value="ECO:0007669"/>
    <property type="project" value="TreeGrafter"/>
</dbReference>
<feature type="active site" description="Nucleophile" evidence="2">
    <location>
        <position position="184"/>
    </location>
</feature>
<feature type="compositionally biased region" description="Basic and acidic residues" evidence="3">
    <location>
        <begin position="312"/>
        <end position="323"/>
    </location>
</feature>
<evidence type="ECO:0008006" key="6">
    <source>
        <dbReference type="Google" id="ProtNLM"/>
    </source>
</evidence>
<sequence>MVHLVVFFVLALLEVCRGEVWVIIVSGSDGWTDYRHQSDICHAFQIANGWGVPADRIIVMQKDDIALHPKNPFPGQVFNAPTPNATAEGRDVYGGCPKDYTGSEVTAQNFQAILTGDASKVAAGKRVLQSGPEDDVFVNFVAHGGPGVLQFPFEYYNAFQLQYALKTARLAGLFKRLVFYVEACESGSLFDGFLSHELGVYAVTAATPYENSYGTFCPPDDRVEGIAMNTCLGDEFSVGWMDSAEIQGEEEKLEENFAGAVNATPSSHPQQYGDLKWKAEASIGEFLSFQTPATGETPAPGRMPRGGSWVEGDNHREERERHAPAPSRVAAPDIPLHLAYWRYKRASEGGDWDEVAETEREFLEELEKRRRADSIFRSLAQVLSAERSSHILSAPPPSFLLCGSCCVEVYDAFLRHCGAVSLDPYGRKYLRVLGNLCVDVQRNEGVDAESSAQRVSAELEKLCGEVGKDEVRRVEGTPQ</sequence>
<dbReference type="GO" id="GO:0004197">
    <property type="term" value="F:cysteine-type endopeptidase activity"/>
    <property type="evidence" value="ECO:0007669"/>
    <property type="project" value="TreeGrafter"/>
</dbReference>
<evidence type="ECO:0000256" key="2">
    <source>
        <dbReference type="PIRSR" id="PIRSR019663-1"/>
    </source>
</evidence>